<dbReference type="PROSITE" id="PS50234">
    <property type="entry name" value="VWFA"/>
    <property type="match status" value="1"/>
</dbReference>
<dbReference type="EMBL" id="LUCQ01000138">
    <property type="protein sequence ID" value="OAO77117.1"/>
    <property type="molecule type" value="Genomic_DNA"/>
</dbReference>
<evidence type="ECO:0000313" key="2">
    <source>
        <dbReference type="EMBL" id="OAO77117.1"/>
    </source>
</evidence>
<dbReference type="CDD" id="cd00198">
    <property type="entry name" value="vWFA"/>
    <property type="match status" value="1"/>
</dbReference>
<sequence>MRRSLLHFFFVFSFVILFSCYFPVLGHAQTSPSLDFTVVPSQNEYAKPPNEDAKGRLDITITPKGKIDNIVRPPIDVVFVFDISGSMDELGTDPMKFQSAKQALASSIHYFKANANPSDRFALVPFSDGVKYDRVVPFPSGVYNVSSHLETILKTANGLVAGGGTNYLAALQTAQSFFDDSTRKKYVIFLTDGEPTVSKVKEEVTYEVCEGILLWRKCYNQTANLDVEYRLFSDGITSKRVIYYPSGRQSTLSRNSTDYAKYKEKIRSHALNMSKELGSSNVTLYSIGFGNNRDVDLNYLERLSAITGGIAKQGTTQNLVEIFREFSKLAIDPVLSGTIRIPLHSFDGKVQIFENGNVWIDDTKTNAYISFNVNYNVGQSTPSPINVSVPIAFKEKGTYTLNAEMVYRDVYGVTQPSINKQVTIVVKDEVPPTFDGKVELQGVSHDVSALIKYGNTNGDSNQFVARYTLIPSGYVGSGKSGYLSNIKIIQPLPQGVTTVASSQNVNVYTKDGTMYAELLLPDKKVDYKELNNTLLNVDLKLQVNWAMDAVQLPRATVSFEDSIYGLRSSVLPIASKLIGMKVRLLEFPNIYYEGDSRGLVSKWQTLPLTTNLIAETKHPNDYGLRMLPIQSLSFKPGSDDYIILVTYKDGESVELNLKPQLKILKSDNVEIPSGSVVTEPVKVRIVGFVAGENVSYQYQMANLKQNINWSSLVEPYEIPITVDGLTTVSVKSFGGFTKEPSLSSVFVTYNKLISSIRLEYNRDMNVGDEQIIRPVISPIDATNQQLQWSSSDPNIATIDQQGKVVAKRPGVVNITVRTLDGSNLYESAQIRVIDPIVLLEGIRFKRSILYVTVGTKVYLNEEIEFIPSNATNRKIDMSSSSPSYVAVFEQNEKWVLEAKELGYATITARARDNEMISASMLVIVRDGDLGDEFEDKRNKW</sequence>
<dbReference type="Proteomes" id="UP000078336">
    <property type="component" value="Unassembled WGS sequence"/>
</dbReference>
<dbReference type="SUPFAM" id="SSF53300">
    <property type="entry name" value="vWA-like"/>
    <property type="match status" value="1"/>
</dbReference>
<keyword evidence="3" id="KW-1185">Reference proteome</keyword>
<dbReference type="AlphaFoldDB" id="A0A178T714"/>
<dbReference type="PANTHER" id="PTHR10338">
    <property type="entry name" value="INTER-ALPHA-TRYPSIN INHIBITOR HEAVY CHAIN FAMILY MEMBER"/>
    <property type="match status" value="1"/>
</dbReference>
<comment type="caution">
    <text evidence="2">The sequence shown here is derived from an EMBL/GenBank/DDBJ whole genome shotgun (WGS) entry which is preliminary data.</text>
</comment>
<dbReference type="InterPro" id="IPR008964">
    <property type="entry name" value="Invasin/intimin_cell_adhesion"/>
</dbReference>
<protein>
    <recommendedName>
        <fullName evidence="1">VWFA domain-containing protein</fullName>
    </recommendedName>
</protein>
<dbReference type="InterPro" id="IPR050934">
    <property type="entry name" value="ITIH"/>
</dbReference>
<dbReference type="SMART" id="SM00327">
    <property type="entry name" value="VWA"/>
    <property type="match status" value="1"/>
</dbReference>
<dbReference type="PANTHER" id="PTHR10338:SF108">
    <property type="entry name" value="INTER-ALPHA-TRYPSIN INHIBITOR HEAVY CHAIN H4-LIKE PROTEIN"/>
    <property type="match status" value="1"/>
</dbReference>
<dbReference type="PROSITE" id="PS51257">
    <property type="entry name" value="PROKAR_LIPOPROTEIN"/>
    <property type="match status" value="1"/>
</dbReference>
<gene>
    <name evidence="2" type="ORF">TAF16_2313</name>
</gene>
<dbReference type="Gene3D" id="3.40.50.410">
    <property type="entry name" value="von Willebrand factor, type A domain"/>
    <property type="match status" value="1"/>
</dbReference>
<dbReference type="Gene3D" id="2.60.40.1080">
    <property type="match status" value="2"/>
</dbReference>
<feature type="domain" description="VWFA" evidence="1">
    <location>
        <begin position="76"/>
        <end position="339"/>
    </location>
</feature>
<dbReference type="Pfam" id="PF13519">
    <property type="entry name" value="VWA_2"/>
    <property type="match status" value="1"/>
</dbReference>
<dbReference type="InterPro" id="IPR036465">
    <property type="entry name" value="vWFA_dom_sf"/>
</dbReference>
<proteinExistence type="predicted"/>
<dbReference type="InterPro" id="IPR002035">
    <property type="entry name" value="VWF_A"/>
</dbReference>
<evidence type="ECO:0000313" key="3">
    <source>
        <dbReference type="Proteomes" id="UP000078336"/>
    </source>
</evidence>
<dbReference type="Pfam" id="PF02368">
    <property type="entry name" value="Big_2"/>
    <property type="match status" value="1"/>
</dbReference>
<dbReference type="InterPro" id="IPR003343">
    <property type="entry name" value="Big_2"/>
</dbReference>
<dbReference type="RefSeq" id="WP_064214449.1">
    <property type="nucleotide sequence ID" value="NZ_LUCQ01000138.1"/>
</dbReference>
<dbReference type="OrthoDB" id="38701at2"/>
<dbReference type="PATRIC" id="fig|33934.7.peg.2643"/>
<dbReference type="SUPFAM" id="SSF49373">
    <property type="entry name" value="Invasin/intimin cell-adhesion fragments"/>
    <property type="match status" value="2"/>
</dbReference>
<evidence type="ECO:0000259" key="1">
    <source>
        <dbReference type="PROSITE" id="PS50234"/>
    </source>
</evidence>
<reference evidence="2 3" key="1">
    <citation type="submission" date="2016-03" db="EMBL/GenBank/DDBJ databases">
        <title>Spore heat resistance.</title>
        <authorList>
            <person name="Boekhorst J."/>
            <person name="Berendsen E.M."/>
            <person name="Wells-Bennik M.H."/>
            <person name="Kuipers O.P."/>
        </authorList>
    </citation>
    <scope>NUCLEOTIDE SEQUENCE [LARGE SCALE GENOMIC DNA]</scope>
    <source>
        <strain evidence="2 3">AF16</strain>
    </source>
</reference>
<name>A0A178T714_9BACL</name>
<accession>A0A178T714</accession>
<organism evidence="2 3">
    <name type="scientific">Anoxybacillus flavithermus</name>
    <dbReference type="NCBI Taxonomy" id="33934"/>
    <lineage>
        <taxon>Bacteria</taxon>
        <taxon>Bacillati</taxon>
        <taxon>Bacillota</taxon>
        <taxon>Bacilli</taxon>
        <taxon>Bacillales</taxon>
        <taxon>Anoxybacillaceae</taxon>
        <taxon>Anoxybacillus</taxon>
    </lineage>
</organism>